<gene>
    <name evidence="1" type="ORF">CUNI_LOCUS10828</name>
</gene>
<dbReference type="PANTHER" id="PTHR15555">
    <property type="entry name" value="ZINC FINGER HIT DOMAIN CONTAINING PROTEIN 2 PROTEIN FON -RELATED"/>
    <property type="match status" value="1"/>
</dbReference>
<dbReference type="AlphaFoldDB" id="A0A8S3ZBQ4"/>
<evidence type="ECO:0000313" key="2">
    <source>
        <dbReference type="Proteomes" id="UP000678393"/>
    </source>
</evidence>
<sequence>MGYCSLPCYQSEKHAVCSEAFYKECVISELKEMNTSSQDRDKVLKMLSEDLEQKAEEDSDSGEEDDLERRLHGLDMDRDIHLVWSRLTQKEKEDFARMLQDGRLARLIEIWTPWWRCKENHKLVKEQERVAGLCEGTRRMPDILEDIPDISTLLKSGQPAVECRFDLINILYGYCFVSRIHNGCHMECPVDSTQDLLDVSAVLRDQYRCGSTGDAIQKAFDDVCKSGKKSEGVSKEFNLTVLEDVKVIISGPGQAKSLTFMSAALSDLILLLRSALVIIKKELKSHDEAESRNLTELKALKSQVFKAEKKLMFLLSWIQHFGTSVQQLLPMLQFEIETRQSEIEDVEEIKTLVEHNMDKLKPPDTTHAENSSTETIHRKIVELD</sequence>
<dbReference type="Proteomes" id="UP000678393">
    <property type="component" value="Unassembled WGS sequence"/>
</dbReference>
<organism evidence="1 2">
    <name type="scientific">Candidula unifasciata</name>
    <dbReference type="NCBI Taxonomy" id="100452"/>
    <lineage>
        <taxon>Eukaryota</taxon>
        <taxon>Metazoa</taxon>
        <taxon>Spiralia</taxon>
        <taxon>Lophotrochozoa</taxon>
        <taxon>Mollusca</taxon>
        <taxon>Gastropoda</taxon>
        <taxon>Heterobranchia</taxon>
        <taxon>Euthyneura</taxon>
        <taxon>Panpulmonata</taxon>
        <taxon>Eupulmonata</taxon>
        <taxon>Stylommatophora</taxon>
        <taxon>Helicina</taxon>
        <taxon>Helicoidea</taxon>
        <taxon>Geomitridae</taxon>
        <taxon>Candidula</taxon>
    </lineage>
</organism>
<dbReference type="PANTHER" id="PTHR15555:SF0">
    <property type="entry name" value="ZINC FINGER HIT DOMAIN-CONTAINING PROTEIN 2"/>
    <property type="match status" value="1"/>
</dbReference>
<dbReference type="EMBL" id="CAJHNH020002001">
    <property type="protein sequence ID" value="CAG5125270.1"/>
    <property type="molecule type" value="Genomic_DNA"/>
</dbReference>
<accession>A0A8S3ZBQ4</accession>
<protein>
    <recommendedName>
        <fullName evidence="3">Zinc finger HIT domain-containing protein 2</fullName>
    </recommendedName>
</protein>
<name>A0A8S3ZBQ4_9EUPU</name>
<evidence type="ECO:0008006" key="3">
    <source>
        <dbReference type="Google" id="ProtNLM"/>
    </source>
</evidence>
<dbReference type="InterPro" id="IPR039646">
    <property type="entry name" value="ZNHIT2"/>
</dbReference>
<dbReference type="OrthoDB" id="10005492at2759"/>
<reference evidence="1" key="1">
    <citation type="submission" date="2021-04" db="EMBL/GenBank/DDBJ databases">
        <authorList>
            <consortium name="Molecular Ecology Group"/>
        </authorList>
    </citation>
    <scope>NUCLEOTIDE SEQUENCE</scope>
</reference>
<evidence type="ECO:0000313" key="1">
    <source>
        <dbReference type="EMBL" id="CAG5125270.1"/>
    </source>
</evidence>
<keyword evidence="2" id="KW-1185">Reference proteome</keyword>
<comment type="caution">
    <text evidence="1">The sequence shown here is derived from an EMBL/GenBank/DDBJ whole genome shotgun (WGS) entry which is preliminary data.</text>
</comment>
<proteinExistence type="predicted"/>